<gene>
    <name evidence="1" type="ORF">CMU51_02325</name>
</gene>
<evidence type="ECO:0000313" key="2">
    <source>
        <dbReference type="Proteomes" id="UP001189000"/>
    </source>
</evidence>
<dbReference type="AlphaFoldDB" id="A0AAE4SZT9"/>
<sequence>MINFETTKIRLYENLIRDIINIIVNRIDFEKLENENKLFLTKIKERLCFDNDNAWKFLVSSLDTVGDSQFAIVTFQNHKIEKVVKFNTGENYLRLYGVLSAVYIQQQAILKLSDLFKVRQIDELKSNFDNLQITHLRHFISAHPINFNKNGKKVSFRIDRNSLNDNGLLSIRDEYNKIQTYNIYETLDIYILEAEKCLKNITHKLIHNCYKTSVEKFDELMSKLEKI</sequence>
<organism evidence="1 2">
    <name type="scientific">Elizabethkingia anophelis</name>
    <dbReference type="NCBI Taxonomy" id="1117645"/>
    <lineage>
        <taxon>Bacteria</taxon>
        <taxon>Pseudomonadati</taxon>
        <taxon>Bacteroidota</taxon>
        <taxon>Flavobacteriia</taxon>
        <taxon>Flavobacteriales</taxon>
        <taxon>Weeksellaceae</taxon>
        <taxon>Elizabethkingia</taxon>
    </lineage>
</organism>
<name>A0AAE4SZT9_9FLAO</name>
<dbReference type="EMBL" id="NWGY01000003">
    <property type="protein sequence ID" value="MDV3662891.1"/>
    <property type="molecule type" value="Genomic_DNA"/>
</dbReference>
<reference evidence="1" key="1">
    <citation type="submission" date="2023-02" db="EMBL/GenBank/DDBJ databases">
        <title>Elizabethkingia anophelis draft genomes.</title>
        <authorList>
            <person name="Nicholson A.C."/>
            <person name="Whitney A.M."/>
            <person name="Humrighouse B.W."/>
            <person name="Villarma A."/>
            <person name="Bell M."/>
            <person name="Mcquiston J."/>
        </authorList>
    </citation>
    <scope>NUCLEOTIDE SEQUENCE</scope>
    <source>
        <strain evidence="1">B4955</strain>
    </source>
</reference>
<accession>A0AAE4SZT9</accession>
<protein>
    <submittedName>
        <fullName evidence="1">Uncharacterized protein</fullName>
    </submittedName>
</protein>
<evidence type="ECO:0000313" key="1">
    <source>
        <dbReference type="EMBL" id="MDV3662891.1"/>
    </source>
</evidence>
<dbReference type="Proteomes" id="UP001189000">
    <property type="component" value="Unassembled WGS sequence"/>
</dbReference>
<comment type="caution">
    <text evidence="1">The sequence shown here is derived from an EMBL/GenBank/DDBJ whole genome shotgun (WGS) entry which is preliminary data.</text>
</comment>
<proteinExistence type="predicted"/>